<name>A0A1T1GPN5_OCELI</name>
<sequence length="60" mass="6542">MGQSSISIATRAWMILGLFAIGLLANTLMDAAKMREHLRSSYEKGVTLLVESAVGVMTHY</sequence>
<keyword evidence="1" id="KW-0472">Membrane</keyword>
<accession>A0A1T1GPN5</accession>
<dbReference type="EMBL" id="MTSD02000171">
    <property type="protein sequence ID" value="OOV79417.1"/>
    <property type="molecule type" value="Genomic_DNA"/>
</dbReference>
<protein>
    <submittedName>
        <fullName evidence="2">Uncharacterized protein</fullName>
    </submittedName>
</protein>
<dbReference type="RefSeq" id="WP_238377639.1">
    <property type="nucleotide sequence ID" value="NZ_MTSD02000171.1"/>
</dbReference>
<gene>
    <name evidence="2" type="ORF">BTA35_0217210</name>
</gene>
<evidence type="ECO:0000256" key="1">
    <source>
        <dbReference type="SAM" id="Phobius"/>
    </source>
</evidence>
<feature type="non-terminal residue" evidence="2">
    <location>
        <position position="60"/>
    </location>
</feature>
<evidence type="ECO:0000313" key="2">
    <source>
        <dbReference type="EMBL" id="OOV79417.1"/>
    </source>
</evidence>
<feature type="transmembrane region" description="Helical" evidence="1">
    <location>
        <begin position="12"/>
        <end position="29"/>
    </location>
</feature>
<reference evidence="2" key="1">
    <citation type="submission" date="2017-02" db="EMBL/GenBank/DDBJ databases">
        <title>Draft Genome Sequence of the Salt Water Bacterium Oceanospirillum linum ATCC 11336.</title>
        <authorList>
            <person name="Trachtenberg A.M."/>
            <person name="Carney J.G."/>
            <person name="Linnane J.D."/>
            <person name="Rheaume B.A."/>
            <person name="Pitts N.L."/>
            <person name="Mykles D.L."/>
            <person name="Maclea K.S."/>
        </authorList>
    </citation>
    <scope>NUCLEOTIDE SEQUENCE [LARGE SCALE GENOMIC DNA]</scope>
    <source>
        <strain evidence="2">ATCC 11336</strain>
    </source>
</reference>
<keyword evidence="1" id="KW-0812">Transmembrane</keyword>
<keyword evidence="3" id="KW-1185">Reference proteome</keyword>
<keyword evidence="1" id="KW-1133">Transmembrane helix</keyword>
<organism evidence="2 3">
    <name type="scientific">Oceanospirillum linum</name>
    <dbReference type="NCBI Taxonomy" id="966"/>
    <lineage>
        <taxon>Bacteria</taxon>
        <taxon>Pseudomonadati</taxon>
        <taxon>Pseudomonadota</taxon>
        <taxon>Gammaproteobacteria</taxon>
        <taxon>Oceanospirillales</taxon>
        <taxon>Oceanospirillaceae</taxon>
        <taxon>Oceanospirillum</taxon>
    </lineage>
</organism>
<evidence type="ECO:0000313" key="3">
    <source>
        <dbReference type="Proteomes" id="UP000190064"/>
    </source>
</evidence>
<dbReference type="Proteomes" id="UP000190064">
    <property type="component" value="Unassembled WGS sequence"/>
</dbReference>
<proteinExistence type="predicted"/>
<comment type="caution">
    <text evidence="2">The sequence shown here is derived from an EMBL/GenBank/DDBJ whole genome shotgun (WGS) entry which is preliminary data.</text>
</comment>
<dbReference type="STRING" id="966.BTA35_0217210"/>
<dbReference type="AlphaFoldDB" id="A0A1T1GPN5"/>